<comment type="catalytic activity">
    <reaction evidence="20">
        <text>hypotaurine + NADH + O2 + H(+) = taurine + NAD(+) + H2O</text>
        <dbReference type="Rhea" id="RHEA:74111"/>
        <dbReference type="ChEBI" id="CHEBI:15377"/>
        <dbReference type="ChEBI" id="CHEBI:15378"/>
        <dbReference type="ChEBI" id="CHEBI:15379"/>
        <dbReference type="ChEBI" id="CHEBI:57540"/>
        <dbReference type="ChEBI" id="CHEBI:57853"/>
        <dbReference type="ChEBI" id="CHEBI:57945"/>
        <dbReference type="ChEBI" id="CHEBI:507393"/>
        <dbReference type="EC" id="1.14.13.8"/>
    </reaction>
    <physiologicalReaction direction="left-to-right" evidence="20">
        <dbReference type="Rhea" id="RHEA:74112"/>
    </physiologicalReaction>
</comment>
<reference evidence="36" key="2">
    <citation type="submission" date="2022-06" db="UniProtKB">
        <authorList>
            <consortium name="EnsemblMetazoa"/>
        </authorList>
    </citation>
    <scope>IDENTIFICATION</scope>
    <source>
        <strain evidence="36">DF5081</strain>
    </source>
</reference>
<evidence type="ECO:0000256" key="11">
    <source>
        <dbReference type="ARBA" id="ARBA00022848"/>
    </source>
</evidence>
<comment type="catalytic activity">
    <reaction evidence="31">
        <text>N,N-dimethylaniline + NADPH + O2 + H(+) = N,N-dimethylaniline N-oxide + NADP(+) + H2O</text>
        <dbReference type="Rhea" id="RHEA:24468"/>
        <dbReference type="ChEBI" id="CHEBI:15377"/>
        <dbReference type="ChEBI" id="CHEBI:15378"/>
        <dbReference type="ChEBI" id="CHEBI:15379"/>
        <dbReference type="ChEBI" id="CHEBI:16269"/>
        <dbReference type="ChEBI" id="CHEBI:17735"/>
        <dbReference type="ChEBI" id="CHEBI:57783"/>
        <dbReference type="ChEBI" id="CHEBI:58349"/>
        <dbReference type="EC" id="1.14.13.8"/>
    </reaction>
    <physiologicalReaction direction="left-to-right" evidence="31">
        <dbReference type="Rhea" id="RHEA:24469"/>
    </physiologicalReaction>
</comment>
<evidence type="ECO:0000256" key="15">
    <source>
        <dbReference type="ARBA" id="ARBA00023033"/>
    </source>
</evidence>
<keyword evidence="15 33" id="KW-0503">Monooxygenase</keyword>
<dbReference type="InterPro" id="IPR020946">
    <property type="entry name" value="Flavin_mOase-like"/>
</dbReference>
<sequence>MRVCVVGAGASGLPAIKACLEEGLDVVCFEKSADIGGLWNYRPNQKSIGGTVMESTVVNTSKEMMAYSDFPPPAEYANFMHHTKVIEYIKDYAKHYGLVEKIRFNTTVKRISRNADDGKYLVSLESGEIEEFDKLMLCTGHHAQPSYPELKNLDKFKGQVKHAYDYTNPSGYEGKDVFLLGIGNSALDIAVDIAKIAKSVTISTRRGTWIFNRVSQGGMPYDVQLFSRYYDVLLKTVPWTLANDFMEHRLQQRMDHDIYGLRPDHRFFQQHPTVNDALANLLCAGYITVTEDIDTFTEDSVIVKGGREFKCDVFVTCTGYTFDFPFVDSEIVDIKNQQVPLYKYVFPTNSDSVAVIGLIQPIGSIAPISEIQSRWAARVFAGRCALPSSKQQILDVVQKKEDMKRRYFDSIKHTIQVDYMTYMDEIAEIIGCLPPMKQYLMSHPRFWMKLFMGPNVPYVYRLVGPHAWDGAEQAIWTVPERVKKPLKNRQCRTRKHKKRGTTDEYFRYATQKVIATNISILFCSGLLLYCSATATLPPAIYFLSFFLFFTLYGATLMWFDLQYDMTTII</sequence>
<comment type="catalytic activity">
    <reaction evidence="25">
        <text>hexan-3-one + NADPH + O2 + H(+) = ethyl butanoate + NADP(+) + H2O</text>
        <dbReference type="Rhea" id="RHEA:54844"/>
        <dbReference type="ChEBI" id="CHEBI:15377"/>
        <dbReference type="ChEBI" id="CHEBI:15378"/>
        <dbReference type="ChEBI" id="CHEBI:15379"/>
        <dbReference type="ChEBI" id="CHEBI:57783"/>
        <dbReference type="ChEBI" id="CHEBI:58349"/>
        <dbReference type="ChEBI" id="CHEBI:88764"/>
        <dbReference type="ChEBI" id="CHEBI:89891"/>
    </reaction>
    <physiologicalReaction direction="left-to-right" evidence="25">
        <dbReference type="Rhea" id="RHEA:54845"/>
    </physiologicalReaction>
</comment>
<keyword evidence="14 33" id="KW-0560">Oxidoreductase</keyword>
<comment type="catalytic activity">
    <reaction evidence="30">
        <text>heptan-4-one + NADPH + O2 + H(+) = propyl butanoate + NADP(+) + H2O</text>
        <dbReference type="Rhea" id="RHEA:54852"/>
        <dbReference type="ChEBI" id="CHEBI:15377"/>
        <dbReference type="ChEBI" id="CHEBI:15378"/>
        <dbReference type="ChEBI" id="CHEBI:15379"/>
        <dbReference type="ChEBI" id="CHEBI:57783"/>
        <dbReference type="ChEBI" id="CHEBI:58349"/>
        <dbReference type="ChEBI" id="CHEBI:89484"/>
        <dbReference type="ChEBI" id="CHEBI:89719"/>
    </reaction>
    <physiologicalReaction direction="left-to-right" evidence="30">
        <dbReference type="Rhea" id="RHEA:54853"/>
    </physiologicalReaction>
</comment>
<comment type="function">
    <text evidence="18">Acts as a Baeyer-Villiger monooxygenase on a broad range of substrates. Catalyzes the insertion of an oxygen atom into a carbon-carbon bond adjacent to a carbonyl, which converts ketones to esters. Active on diverse carbonyl compounds, whereas soft nucleophiles are mostly non- or poorly reactive. In contrast with other forms of FMO it is non- or poorly active on 'classical' substrates such as drugs, pesticides, and dietary components containing soft nucleophilic heteroatoms. Able to oxidize drug molecules bearing a carbonyl group on an aliphatic chain, such as nabumetone and pentoxifylline. Also, in the absence of substrates, shows slow but yet significant NADPH oxidase activity. Acts as a positive modulator of cholesterol biosynthesis as well as glucose homeostasis, promoting metabolic aging via pleiotropic effects.</text>
</comment>
<keyword evidence="10 33" id="KW-0274">FAD</keyword>
<comment type="function">
    <text evidence="19">Broad spectrum monooxygenase that catalyzes the oxygenation of a wide variety of nitrogen- and sulfur-containing compounds including xenobiotics. Catalyzes the S-oxygenation of hypotaurine to produce taurine, an organic osmolyte involved in cell volume regulation as well as a variety of cytoprotective and developmental processes. In vitro, catalyzes the N-oxygenation of trimethylamine (TMA) to produce trimethylamine N-oxide (TMAO) and could therefore participate to the detoxification of this compound that is generated by the action of gut microbiota from dietary precursors such as choline, choline containing compounds, betaine or L-carnitine.</text>
</comment>
<evidence type="ECO:0000256" key="17">
    <source>
        <dbReference type="ARBA" id="ARBA00023136"/>
    </source>
</evidence>
<comment type="catalytic activity">
    <reaction evidence="27">
        <text>trimethylamine + NADPH + O2 = trimethylamine N-oxide + NADP(+) + H2O</text>
        <dbReference type="Rhea" id="RHEA:31979"/>
        <dbReference type="ChEBI" id="CHEBI:15377"/>
        <dbReference type="ChEBI" id="CHEBI:15379"/>
        <dbReference type="ChEBI" id="CHEBI:15724"/>
        <dbReference type="ChEBI" id="CHEBI:57783"/>
        <dbReference type="ChEBI" id="CHEBI:58349"/>
        <dbReference type="ChEBI" id="CHEBI:58389"/>
        <dbReference type="EC" id="1.14.13.148"/>
    </reaction>
    <physiologicalReaction direction="left-to-right" evidence="27">
        <dbReference type="Rhea" id="RHEA:31980"/>
    </physiologicalReaction>
</comment>
<protein>
    <recommendedName>
        <fullName evidence="34">Flavin-containing monooxygenase</fullName>
        <ecNumber evidence="34">1.-.-.-</ecNumber>
    </recommendedName>
</protein>
<accession>A0A8R1HQ80</accession>
<dbReference type="InterPro" id="IPR036188">
    <property type="entry name" value="FAD/NAD-bd_sf"/>
</dbReference>
<keyword evidence="13 35" id="KW-1133">Transmembrane helix</keyword>
<evidence type="ECO:0000256" key="26">
    <source>
        <dbReference type="ARBA" id="ARBA00048041"/>
    </source>
</evidence>
<dbReference type="InterPro" id="IPR002257">
    <property type="entry name" value="Flavin_mOase_5"/>
</dbReference>
<evidence type="ECO:0000256" key="32">
    <source>
        <dbReference type="ARBA" id="ARBA00049475"/>
    </source>
</evidence>
<dbReference type="Proteomes" id="UP000005237">
    <property type="component" value="Unassembled WGS sequence"/>
</dbReference>
<keyword evidence="6" id="KW-0597">Phosphoprotein</keyword>
<evidence type="ECO:0000256" key="33">
    <source>
        <dbReference type="PIRNR" id="PIRNR000332"/>
    </source>
</evidence>
<evidence type="ECO:0000256" key="28">
    <source>
        <dbReference type="ARBA" id="ARBA00048459"/>
    </source>
</evidence>
<dbReference type="Gene3D" id="3.50.50.60">
    <property type="entry name" value="FAD/NAD(P)-binding domain"/>
    <property type="match status" value="2"/>
</dbReference>
<dbReference type="GO" id="GO:0050660">
    <property type="term" value="F:flavin adenine dinucleotide binding"/>
    <property type="evidence" value="ECO:0007669"/>
    <property type="project" value="InterPro"/>
</dbReference>
<evidence type="ECO:0000256" key="3">
    <source>
        <dbReference type="ARBA" id="ARBA00004524"/>
    </source>
</evidence>
<comment type="similarity">
    <text evidence="4 33 34">Belongs to the FMO family.</text>
</comment>
<evidence type="ECO:0000313" key="36">
    <source>
        <dbReference type="EnsemblMetazoa" id="CJA06878.1"/>
    </source>
</evidence>
<evidence type="ECO:0000256" key="34">
    <source>
        <dbReference type="RuleBase" id="RU361177"/>
    </source>
</evidence>
<comment type="catalytic activity">
    <reaction evidence="24">
        <text>NADPH + O2 + H(+) = H2O2 + NADP(+)</text>
        <dbReference type="Rhea" id="RHEA:11260"/>
        <dbReference type="ChEBI" id="CHEBI:15378"/>
        <dbReference type="ChEBI" id="CHEBI:15379"/>
        <dbReference type="ChEBI" id="CHEBI:16240"/>
        <dbReference type="ChEBI" id="CHEBI:57783"/>
        <dbReference type="ChEBI" id="CHEBI:58349"/>
        <dbReference type="EC" id="1.6.3.1"/>
    </reaction>
    <physiologicalReaction direction="left-to-right" evidence="24">
        <dbReference type="Rhea" id="RHEA:11261"/>
    </physiologicalReaction>
</comment>
<evidence type="ECO:0000256" key="6">
    <source>
        <dbReference type="ARBA" id="ARBA00022553"/>
    </source>
</evidence>
<keyword evidence="37" id="KW-1185">Reference proteome</keyword>
<evidence type="ECO:0000256" key="12">
    <source>
        <dbReference type="ARBA" id="ARBA00022857"/>
    </source>
</evidence>
<reference evidence="37" key="1">
    <citation type="submission" date="2010-08" db="EMBL/GenBank/DDBJ databases">
        <authorList>
            <consortium name="Caenorhabditis japonica Sequencing Consortium"/>
            <person name="Wilson R.K."/>
        </authorList>
    </citation>
    <scope>NUCLEOTIDE SEQUENCE [LARGE SCALE GENOMIC DNA]</scope>
    <source>
        <strain evidence="37">DF5081</strain>
    </source>
</reference>
<feature type="transmembrane region" description="Helical" evidence="35">
    <location>
        <begin position="539"/>
        <end position="559"/>
    </location>
</feature>
<evidence type="ECO:0000256" key="25">
    <source>
        <dbReference type="ARBA" id="ARBA00047977"/>
    </source>
</evidence>
<comment type="subcellular location">
    <subcellularLocation>
        <location evidence="2">Endoplasmic reticulum membrane</location>
        <topology evidence="2">Single-pass membrane protein</topology>
    </subcellularLocation>
    <subcellularLocation>
        <location evidence="3">Microsome membrane</location>
    </subcellularLocation>
</comment>
<evidence type="ECO:0000256" key="7">
    <source>
        <dbReference type="ARBA" id="ARBA00022630"/>
    </source>
</evidence>
<evidence type="ECO:0000256" key="4">
    <source>
        <dbReference type="ARBA" id="ARBA00009183"/>
    </source>
</evidence>
<keyword evidence="9 33" id="KW-0256">Endoplasmic reticulum</keyword>
<dbReference type="GO" id="GO:0034899">
    <property type="term" value="F:trimethylamine monooxygenase activity"/>
    <property type="evidence" value="ECO:0007669"/>
    <property type="project" value="UniProtKB-EC"/>
</dbReference>
<dbReference type="PRINTS" id="PR01125">
    <property type="entry name" value="FMOXYGENASE5"/>
</dbReference>
<dbReference type="GO" id="GO:0050661">
    <property type="term" value="F:NADP binding"/>
    <property type="evidence" value="ECO:0007669"/>
    <property type="project" value="InterPro"/>
</dbReference>
<evidence type="ECO:0000256" key="2">
    <source>
        <dbReference type="ARBA" id="ARBA00004389"/>
    </source>
</evidence>
<dbReference type="GO" id="GO:0016174">
    <property type="term" value="F:NAD(P)H oxidase H2O2-forming activity"/>
    <property type="evidence" value="ECO:0007669"/>
    <property type="project" value="UniProtKB-EC"/>
</dbReference>
<comment type="catalytic activity">
    <reaction evidence="32">
        <text>octan-3-one + NADPH + O2 + H(+) = pentyl propanoate + NADP(+) + H2O</text>
        <dbReference type="Rhea" id="RHEA:54840"/>
        <dbReference type="ChEBI" id="CHEBI:15377"/>
        <dbReference type="ChEBI" id="CHEBI:15378"/>
        <dbReference type="ChEBI" id="CHEBI:15379"/>
        <dbReference type="ChEBI" id="CHEBI:57783"/>
        <dbReference type="ChEBI" id="CHEBI:58349"/>
        <dbReference type="ChEBI" id="CHEBI:80946"/>
        <dbReference type="ChEBI" id="CHEBI:87373"/>
    </reaction>
    <physiologicalReaction direction="left-to-right" evidence="32">
        <dbReference type="Rhea" id="RHEA:54841"/>
    </physiologicalReaction>
</comment>
<dbReference type="GO" id="GO:0004499">
    <property type="term" value="F:N,N-dimethylaniline monooxygenase activity"/>
    <property type="evidence" value="ECO:0007669"/>
    <property type="project" value="UniProtKB-UniRule"/>
</dbReference>
<evidence type="ECO:0000256" key="18">
    <source>
        <dbReference type="ARBA" id="ARBA00045722"/>
    </source>
</evidence>
<evidence type="ECO:0000256" key="23">
    <source>
        <dbReference type="ARBA" id="ARBA00047855"/>
    </source>
</evidence>
<dbReference type="FunFam" id="3.50.50.60:FF:000159">
    <property type="entry name" value="Dimethylaniline monooxygenase [N-oxide-forming]"/>
    <property type="match status" value="1"/>
</dbReference>
<feature type="transmembrane region" description="Helical" evidence="35">
    <location>
        <begin position="513"/>
        <end position="532"/>
    </location>
</feature>
<keyword evidence="12 33" id="KW-0521">NADP</keyword>
<evidence type="ECO:0000256" key="35">
    <source>
        <dbReference type="SAM" id="Phobius"/>
    </source>
</evidence>
<evidence type="ECO:0000256" key="21">
    <source>
        <dbReference type="ARBA" id="ARBA00047426"/>
    </source>
</evidence>
<evidence type="ECO:0000256" key="30">
    <source>
        <dbReference type="ARBA" id="ARBA00048990"/>
    </source>
</evidence>
<keyword evidence="11" id="KW-0492">Microsome</keyword>
<evidence type="ECO:0000256" key="16">
    <source>
        <dbReference type="ARBA" id="ARBA00023098"/>
    </source>
</evidence>
<evidence type="ECO:0000256" key="5">
    <source>
        <dbReference type="ARBA" id="ARBA00022481"/>
    </source>
</evidence>
<dbReference type="AlphaFoldDB" id="A0A8R1HQ80"/>
<evidence type="ECO:0000313" key="37">
    <source>
        <dbReference type="Proteomes" id="UP000005237"/>
    </source>
</evidence>
<dbReference type="PANTHER" id="PTHR23023">
    <property type="entry name" value="DIMETHYLANILINE MONOOXYGENASE"/>
    <property type="match status" value="1"/>
</dbReference>
<dbReference type="Pfam" id="PF00743">
    <property type="entry name" value="FMO-like"/>
    <property type="match status" value="1"/>
</dbReference>
<comment type="catalytic activity">
    <reaction evidence="22">
        <text>heptan-2-one + NADPH + O2 + H(+) = pentyl acetate + NADP(+) + H2O</text>
        <dbReference type="Rhea" id="RHEA:54836"/>
        <dbReference type="ChEBI" id="CHEBI:5672"/>
        <dbReference type="ChEBI" id="CHEBI:15377"/>
        <dbReference type="ChEBI" id="CHEBI:15378"/>
        <dbReference type="ChEBI" id="CHEBI:15379"/>
        <dbReference type="ChEBI" id="CHEBI:57783"/>
        <dbReference type="ChEBI" id="CHEBI:58349"/>
        <dbReference type="ChEBI" id="CHEBI:87362"/>
    </reaction>
    <physiologicalReaction direction="left-to-right" evidence="22">
        <dbReference type="Rhea" id="RHEA:54837"/>
    </physiologicalReaction>
</comment>
<keyword evidence="5" id="KW-0488">Methylation</keyword>
<dbReference type="InterPro" id="IPR050346">
    <property type="entry name" value="FMO-like"/>
</dbReference>
<organism evidence="36 37">
    <name type="scientific">Caenorhabditis japonica</name>
    <dbReference type="NCBI Taxonomy" id="281687"/>
    <lineage>
        <taxon>Eukaryota</taxon>
        <taxon>Metazoa</taxon>
        <taxon>Ecdysozoa</taxon>
        <taxon>Nematoda</taxon>
        <taxon>Chromadorea</taxon>
        <taxon>Rhabditida</taxon>
        <taxon>Rhabditina</taxon>
        <taxon>Rhabditomorpha</taxon>
        <taxon>Rhabditoidea</taxon>
        <taxon>Rhabditidae</taxon>
        <taxon>Peloderinae</taxon>
        <taxon>Caenorhabditis</taxon>
    </lineage>
</organism>
<dbReference type="EC" id="1.-.-.-" evidence="34"/>
<dbReference type="InterPro" id="IPR000960">
    <property type="entry name" value="Flavin_mOase"/>
</dbReference>
<dbReference type="PRINTS" id="PR00370">
    <property type="entry name" value="FMOXYGENASE"/>
</dbReference>
<evidence type="ECO:0000256" key="31">
    <source>
        <dbReference type="ARBA" id="ARBA00049443"/>
    </source>
</evidence>
<dbReference type="SUPFAM" id="SSF51905">
    <property type="entry name" value="FAD/NAD(P)-binding domain"/>
    <property type="match status" value="2"/>
</dbReference>
<evidence type="ECO:0000256" key="13">
    <source>
        <dbReference type="ARBA" id="ARBA00022989"/>
    </source>
</evidence>
<evidence type="ECO:0000256" key="24">
    <source>
        <dbReference type="ARBA" id="ARBA00047864"/>
    </source>
</evidence>
<comment type="cofactor">
    <cofactor evidence="1 33 34">
        <name>FAD</name>
        <dbReference type="ChEBI" id="CHEBI:57692"/>
    </cofactor>
</comment>
<evidence type="ECO:0000256" key="8">
    <source>
        <dbReference type="ARBA" id="ARBA00022692"/>
    </source>
</evidence>
<keyword evidence="8 35" id="KW-0812">Transmembrane</keyword>
<comment type="catalytic activity">
    <reaction evidence="26">
        <text>hypotaurine + NADPH + O2 + H(+) = taurine + NADP(+) + H2O</text>
        <dbReference type="Rhea" id="RHEA:69819"/>
        <dbReference type="ChEBI" id="CHEBI:15377"/>
        <dbReference type="ChEBI" id="CHEBI:15378"/>
        <dbReference type="ChEBI" id="CHEBI:15379"/>
        <dbReference type="ChEBI" id="CHEBI:57783"/>
        <dbReference type="ChEBI" id="CHEBI:57853"/>
        <dbReference type="ChEBI" id="CHEBI:58349"/>
        <dbReference type="ChEBI" id="CHEBI:507393"/>
        <dbReference type="EC" id="1.14.13.8"/>
    </reaction>
    <physiologicalReaction direction="left-to-right" evidence="26">
        <dbReference type="Rhea" id="RHEA:69820"/>
    </physiologicalReaction>
</comment>
<proteinExistence type="inferred from homology"/>
<dbReference type="PIRSF" id="PIRSF000332">
    <property type="entry name" value="FMO"/>
    <property type="match status" value="1"/>
</dbReference>
<dbReference type="GO" id="GO:0005789">
    <property type="term" value="C:endoplasmic reticulum membrane"/>
    <property type="evidence" value="ECO:0007669"/>
    <property type="project" value="UniProtKB-SubCell"/>
</dbReference>
<name>A0A8R1HQ80_CAEJA</name>
<evidence type="ECO:0000256" key="14">
    <source>
        <dbReference type="ARBA" id="ARBA00023002"/>
    </source>
</evidence>
<evidence type="ECO:0000256" key="10">
    <source>
        <dbReference type="ARBA" id="ARBA00022827"/>
    </source>
</evidence>
<evidence type="ECO:0000256" key="19">
    <source>
        <dbReference type="ARBA" id="ARBA00045957"/>
    </source>
</evidence>
<evidence type="ECO:0000256" key="1">
    <source>
        <dbReference type="ARBA" id="ARBA00001974"/>
    </source>
</evidence>
<evidence type="ECO:0000256" key="9">
    <source>
        <dbReference type="ARBA" id="ARBA00022824"/>
    </source>
</evidence>
<dbReference type="EnsemblMetazoa" id="CJA06878.1">
    <property type="protein sequence ID" value="CJA06878.1"/>
    <property type="gene ID" value="WBGene00126082"/>
</dbReference>
<evidence type="ECO:0000256" key="29">
    <source>
        <dbReference type="ARBA" id="ARBA00048989"/>
    </source>
</evidence>
<evidence type="ECO:0000256" key="22">
    <source>
        <dbReference type="ARBA" id="ARBA00047574"/>
    </source>
</evidence>
<comment type="catalytic activity">
    <reaction evidence="28">
        <text>octan-3-one + NADPH + O2 + H(+) = ethyl hexanoate + NADP(+) + H2O</text>
        <dbReference type="Rhea" id="RHEA:54856"/>
        <dbReference type="ChEBI" id="CHEBI:15377"/>
        <dbReference type="ChEBI" id="CHEBI:15378"/>
        <dbReference type="ChEBI" id="CHEBI:15379"/>
        <dbReference type="ChEBI" id="CHEBI:57783"/>
        <dbReference type="ChEBI" id="CHEBI:58349"/>
        <dbReference type="ChEBI" id="CHEBI:80946"/>
        <dbReference type="ChEBI" id="CHEBI:86055"/>
    </reaction>
    <physiologicalReaction direction="left-to-right" evidence="28">
        <dbReference type="Rhea" id="RHEA:54857"/>
    </physiologicalReaction>
</comment>
<dbReference type="OMA" id="WFDLQYD"/>
<dbReference type="GO" id="GO:0006629">
    <property type="term" value="P:lipid metabolic process"/>
    <property type="evidence" value="ECO:0007669"/>
    <property type="project" value="UniProtKB-KW"/>
</dbReference>
<keyword evidence="17 33" id="KW-0472">Membrane</keyword>
<keyword evidence="16" id="KW-0443">Lipid metabolism</keyword>
<evidence type="ECO:0000256" key="20">
    <source>
        <dbReference type="ARBA" id="ARBA00047338"/>
    </source>
</evidence>
<comment type="catalytic activity">
    <reaction evidence="23">
        <text>sulcatone + NADPH + O2 + H(+) = 4-methylpent-3-en-1-yl acetate + NADP(+) + H2O</text>
        <dbReference type="Rhea" id="RHEA:54864"/>
        <dbReference type="ChEBI" id="CHEBI:15377"/>
        <dbReference type="ChEBI" id="CHEBI:15378"/>
        <dbReference type="ChEBI" id="CHEBI:15379"/>
        <dbReference type="ChEBI" id="CHEBI:16310"/>
        <dbReference type="ChEBI" id="CHEBI:57783"/>
        <dbReference type="ChEBI" id="CHEBI:58349"/>
        <dbReference type="ChEBI" id="CHEBI:138373"/>
    </reaction>
    <physiologicalReaction direction="left-to-right" evidence="23">
        <dbReference type="Rhea" id="RHEA:54865"/>
    </physiologicalReaction>
</comment>
<comment type="catalytic activity">
    <reaction evidence="21">
        <text>hexan-3-one + NADPH + O2 + H(+) = propyl propanoate + NADP(+) + H2O</text>
        <dbReference type="Rhea" id="RHEA:54848"/>
        <dbReference type="ChEBI" id="CHEBI:15377"/>
        <dbReference type="ChEBI" id="CHEBI:15378"/>
        <dbReference type="ChEBI" id="CHEBI:15379"/>
        <dbReference type="ChEBI" id="CHEBI:57783"/>
        <dbReference type="ChEBI" id="CHEBI:58349"/>
        <dbReference type="ChEBI" id="CHEBI:89828"/>
        <dbReference type="ChEBI" id="CHEBI:89891"/>
    </reaction>
    <physiologicalReaction direction="left-to-right" evidence="21">
        <dbReference type="Rhea" id="RHEA:54849"/>
    </physiologicalReaction>
</comment>
<keyword evidence="7 33" id="KW-0285">Flavoprotein</keyword>
<comment type="catalytic activity">
    <reaction evidence="29">
        <text>(2E)-geranial + NADPH + O2 + H(+) = (1E)-2,6-dimethylhepta-1,5-dien-1-yl formate + NADP(+) + H2O</text>
        <dbReference type="Rhea" id="RHEA:54860"/>
        <dbReference type="ChEBI" id="CHEBI:15377"/>
        <dbReference type="ChEBI" id="CHEBI:15378"/>
        <dbReference type="ChEBI" id="CHEBI:15379"/>
        <dbReference type="ChEBI" id="CHEBI:16980"/>
        <dbReference type="ChEBI" id="CHEBI:57783"/>
        <dbReference type="ChEBI" id="CHEBI:58349"/>
        <dbReference type="ChEBI" id="CHEBI:138375"/>
    </reaction>
    <physiologicalReaction direction="left-to-right" evidence="29">
        <dbReference type="Rhea" id="RHEA:54861"/>
    </physiologicalReaction>
</comment>
<evidence type="ECO:0000256" key="27">
    <source>
        <dbReference type="ARBA" id="ARBA00048088"/>
    </source>
</evidence>